<evidence type="ECO:0008006" key="20">
    <source>
        <dbReference type="Google" id="ProtNLM"/>
    </source>
</evidence>
<dbReference type="GO" id="GO:0005634">
    <property type="term" value="C:nucleus"/>
    <property type="evidence" value="ECO:0007669"/>
    <property type="project" value="UniProtKB-SubCell"/>
</dbReference>
<keyword evidence="5" id="KW-0963">Cytoplasm</keyword>
<comment type="subcellular location">
    <subcellularLocation>
        <location evidence="15">Cytoplasmic vesicle</location>
        <location evidence="15">Secretory vesicle</location>
        <location evidence="15">Synaptic vesicle membrane</location>
        <topology evidence="15">Peripheral membrane protein</topology>
        <orientation evidence="15">Cytoplasmic side</orientation>
    </subcellularLocation>
    <subcellularLocation>
        <location evidence="3">Endoplasmic reticulum</location>
    </subcellularLocation>
    <subcellularLocation>
        <location evidence="2">Endosome membrane</location>
        <topology evidence="2">Peripheral membrane protein</topology>
        <orientation evidence="2">Cytoplasmic side</orientation>
    </subcellularLocation>
    <subcellularLocation>
        <location evidence="14">Melanosome membrane</location>
        <topology evidence="14">Peripheral membrane protein</topology>
        <orientation evidence="14">Cytoplasmic side</orientation>
    </subcellularLocation>
    <subcellularLocation>
        <location evidence="1">Nucleus</location>
    </subcellularLocation>
    <subcellularLocation>
        <location evidence="13">Postsynaptic density</location>
    </subcellularLocation>
</comment>
<feature type="region of interest" description="Disordered" evidence="17">
    <location>
        <begin position="409"/>
        <end position="496"/>
    </location>
</feature>
<feature type="non-terminal residue" evidence="18">
    <location>
        <position position="496"/>
    </location>
</feature>
<dbReference type="GO" id="GO:0060155">
    <property type="term" value="P:platelet dense granule organization"/>
    <property type="evidence" value="ECO:0007669"/>
    <property type="project" value="TreeGrafter"/>
</dbReference>
<evidence type="ECO:0000256" key="1">
    <source>
        <dbReference type="ARBA" id="ARBA00004123"/>
    </source>
</evidence>
<dbReference type="GO" id="GO:0005783">
    <property type="term" value="C:endoplasmic reticulum"/>
    <property type="evidence" value="ECO:0007669"/>
    <property type="project" value="UniProtKB-SubCell"/>
</dbReference>
<evidence type="ECO:0000256" key="12">
    <source>
        <dbReference type="ARBA" id="ARBA00023329"/>
    </source>
</evidence>
<dbReference type="InterPro" id="IPR007531">
    <property type="entry name" value="Dysbindin"/>
</dbReference>
<dbReference type="GO" id="GO:0031175">
    <property type="term" value="P:neuron projection development"/>
    <property type="evidence" value="ECO:0007669"/>
    <property type="project" value="TreeGrafter"/>
</dbReference>
<keyword evidence="19" id="KW-1185">Reference proteome</keyword>
<evidence type="ECO:0000256" key="2">
    <source>
        <dbReference type="ARBA" id="ARBA00004125"/>
    </source>
</evidence>
<evidence type="ECO:0000256" key="9">
    <source>
        <dbReference type="ARBA" id="ARBA00023054"/>
    </source>
</evidence>
<feature type="coiled-coil region" evidence="16">
    <location>
        <begin position="269"/>
        <end position="339"/>
    </location>
</feature>
<comment type="similarity">
    <text evidence="4">Belongs to the dysbindin family.</text>
</comment>
<reference evidence="18 19" key="1">
    <citation type="journal article" date="2018" name="G3 (Bethesda)">
        <title>A High-Quality Reference Genome for the Invasive Mosquitofish Gambusia affinis Using a Chicago Library.</title>
        <authorList>
            <person name="Hoffberg S.L."/>
            <person name="Troendle N.J."/>
            <person name="Glenn T.C."/>
            <person name="Mahmud O."/>
            <person name="Louha S."/>
            <person name="Chalopin D."/>
            <person name="Bennetzen J.L."/>
            <person name="Mauricio R."/>
        </authorList>
    </citation>
    <scope>NUCLEOTIDE SEQUENCE [LARGE SCALE GENOMIC DNA]</scope>
    <source>
        <strain evidence="18">NE01/NJP1002.9</strain>
        <tissue evidence="18">Muscle</tissue>
    </source>
</reference>
<protein>
    <recommendedName>
        <fullName evidence="20">Dysbindin</fullName>
    </recommendedName>
</protein>
<proteinExistence type="inferred from homology"/>
<dbReference type="GO" id="GO:0014069">
    <property type="term" value="C:postsynaptic density"/>
    <property type="evidence" value="ECO:0007669"/>
    <property type="project" value="UniProtKB-SubCell"/>
</dbReference>
<dbReference type="GO" id="GO:0048490">
    <property type="term" value="P:anterograde synaptic vesicle transport"/>
    <property type="evidence" value="ECO:0007669"/>
    <property type="project" value="TreeGrafter"/>
</dbReference>
<evidence type="ECO:0000256" key="6">
    <source>
        <dbReference type="ARBA" id="ARBA00022753"/>
    </source>
</evidence>
<feature type="compositionally biased region" description="Basic and acidic residues" evidence="17">
    <location>
        <begin position="62"/>
        <end position="76"/>
    </location>
</feature>
<sequence>MCKGYSESFKHAVIQFLKVLVECEAPQLVDYIESLSQTRPEQGEVPEEAVRGAGVRPCPHSAAEEAHSQEGEEVKVSVETASSHEAEEEQDVGEVEQRSLRSLFPFTTERERWRGRLHCQVHGFKVRRLHSGGSEERSSANTELAPTRRTCGCALPAWLSNFFPCPNTAGPCAAVLHLTLFALCSSFKTLGDMSKETKIKRKSRALLCPFSSTAPKTDLSRYFKRDLMLGGDSVDGDIVMLSAHWERRKAALTHLQEQLQSLPDFITELDAITANIAQLEGEFAEMESRLLHLETLCCQCEQQTVKNHHMSQLEEYKKKKRKEADLLEAELKCEHAQRVAQMELVMQQKLRERQKVYEEAFNQDVEKYLSTGCLQGKESAGVDVAVLDQMTFINVSDLEALDDFLNSTGEDSSCGSSLTSGPDLNSSSLESLNQAPPINSSQSDQAAERQQEEPLVQSDEEDVQADMSLAAVQDVGTAWDSDESDGADPLMEKAQN</sequence>
<organism evidence="18 19">
    <name type="scientific">Gambusia affinis</name>
    <name type="common">Western mosquitofish</name>
    <name type="synonym">Heterandria affinis</name>
    <dbReference type="NCBI Taxonomy" id="33528"/>
    <lineage>
        <taxon>Eukaryota</taxon>
        <taxon>Metazoa</taxon>
        <taxon>Chordata</taxon>
        <taxon>Craniata</taxon>
        <taxon>Vertebrata</taxon>
        <taxon>Euteleostomi</taxon>
        <taxon>Actinopterygii</taxon>
        <taxon>Neopterygii</taxon>
        <taxon>Teleostei</taxon>
        <taxon>Neoteleostei</taxon>
        <taxon>Acanthomorphata</taxon>
        <taxon>Ovalentaria</taxon>
        <taxon>Atherinomorphae</taxon>
        <taxon>Cyprinodontiformes</taxon>
        <taxon>Poeciliidae</taxon>
        <taxon>Poeciliinae</taxon>
        <taxon>Gambusia</taxon>
    </lineage>
</organism>
<keyword evidence="7" id="KW-0256">Endoplasmic reticulum</keyword>
<dbReference type="GO" id="GO:0030672">
    <property type="term" value="C:synaptic vesicle membrane"/>
    <property type="evidence" value="ECO:0007669"/>
    <property type="project" value="UniProtKB-SubCell"/>
</dbReference>
<dbReference type="PANTHER" id="PTHR16294">
    <property type="entry name" value="DYSTROBREVIN BINDING PROTEIN 1 DYSBINDIN"/>
    <property type="match status" value="1"/>
</dbReference>
<evidence type="ECO:0000256" key="3">
    <source>
        <dbReference type="ARBA" id="ARBA00004240"/>
    </source>
</evidence>
<keyword evidence="10" id="KW-0472">Membrane</keyword>
<dbReference type="AlphaFoldDB" id="A0A315VRW9"/>
<evidence type="ECO:0000256" key="10">
    <source>
        <dbReference type="ARBA" id="ARBA00023136"/>
    </source>
</evidence>
<evidence type="ECO:0000256" key="14">
    <source>
        <dbReference type="ARBA" id="ARBA00037798"/>
    </source>
</evidence>
<evidence type="ECO:0000256" key="4">
    <source>
        <dbReference type="ARBA" id="ARBA00008686"/>
    </source>
</evidence>
<gene>
    <name evidence="18" type="ORF">CCH79_00018803</name>
</gene>
<dbReference type="EMBL" id="NHOQ01001181">
    <property type="protein sequence ID" value="PWA26305.1"/>
    <property type="molecule type" value="Genomic_DNA"/>
</dbReference>
<dbReference type="Pfam" id="PF04440">
    <property type="entry name" value="Dysbindin"/>
    <property type="match status" value="1"/>
</dbReference>
<dbReference type="PANTHER" id="PTHR16294:SF5">
    <property type="entry name" value="DYSBINDIN"/>
    <property type="match status" value="1"/>
</dbReference>
<evidence type="ECO:0000256" key="8">
    <source>
        <dbReference type="ARBA" id="ARBA00023018"/>
    </source>
</evidence>
<dbReference type="GO" id="GO:2000300">
    <property type="term" value="P:regulation of synaptic vesicle exocytosis"/>
    <property type="evidence" value="ECO:0007669"/>
    <property type="project" value="TreeGrafter"/>
</dbReference>
<dbReference type="GO" id="GO:0005886">
    <property type="term" value="C:plasma membrane"/>
    <property type="evidence" value="ECO:0007669"/>
    <property type="project" value="TreeGrafter"/>
</dbReference>
<accession>A0A315VRW9</accession>
<keyword evidence="9 16" id="KW-0175">Coiled coil</keyword>
<evidence type="ECO:0000256" key="13">
    <source>
        <dbReference type="ARBA" id="ARBA00034105"/>
    </source>
</evidence>
<evidence type="ECO:0000256" key="7">
    <source>
        <dbReference type="ARBA" id="ARBA00022824"/>
    </source>
</evidence>
<evidence type="ECO:0000256" key="15">
    <source>
        <dbReference type="ARBA" id="ARBA00037838"/>
    </source>
</evidence>
<keyword evidence="12" id="KW-0968">Cytoplasmic vesicle</keyword>
<evidence type="ECO:0000256" key="16">
    <source>
        <dbReference type="SAM" id="Coils"/>
    </source>
</evidence>
<feature type="region of interest" description="Disordered" evidence="17">
    <location>
        <begin position="54"/>
        <end position="96"/>
    </location>
</feature>
<feature type="compositionally biased region" description="Polar residues" evidence="17">
    <location>
        <begin position="409"/>
        <end position="445"/>
    </location>
</feature>
<evidence type="ECO:0000256" key="5">
    <source>
        <dbReference type="ARBA" id="ARBA00022490"/>
    </source>
</evidence>
<evidence type="ECO:0000256" key="17">
    <source>
        <dbReference type="SAM" id="MobiDB-lite"/>
    </source>
</evidence>
<evidence type="ECO:0000313" key="19">
    <source>
        <dbReference type="Proteomes" id="UP000250572"/>
    </source>
</evidence>
<comment type="caution">
    <text evidence="18">The sequence shown here is derived from an EMBL/GenBank/DDBJ whole genome shotgun (WGS) entry which is preliminary data.</text>
</comment>
<dbReference type="GO" id="GO:0010008">
    <property type="term" value="C:endosome membrane"/>
    <property type="evidence" value="ECO:0007669"/>
    <property type="project" value="UniProtKB-SubCell"/>
</dbReference>
<name>A0A315VRW9_GAMAF</name>
<keyword evidence="8" id="KW-0770">Synapse</keyword>
<dbReference type="GO" id="GO:0031083">
    <property type="term" value="C:BLOC-1 complex"/>
    <property type="evidence" value="ECO:0007669"/>
    <property type="project" value="TreeGrafter"/>
</dbReference>
<dbReference type="STRING" id="33528.ENSGAFP00000013486"/>
<keyword evidence="11" id="KW-0539">Nucleus</keyword>
<keyword evidence="6" id="KW-0967">Endosome</keyword>
<evidence type="ECO:0000256" key="11">
    <source>
        <dbReference type="ARBA" id="ARBA00023242"/>
    </source>
</evidence>
<dbReference type="GO" id="GO:1904115">
    <property type="term" value="C:axon cytoplasm"/>
    <property type="evidence" value="ECO:0007669"/>
    <property type="project" value="GOC"/>
</dbReference>
<dbReference type="Proteomes" id="UP000250572">
    <property type="component" value="Unassembled WGS sequence"/>
</dbReference>
<dbReference type="GO" id="GO:0033162">
    <property type="term" value="C:melanosome membrane"/>
    <property type="evidence" value="ECO:0007669"/>
    <property type="project" value="UniProtKB-SubCell"/>
</dbReference>
<evidence type="ECO:0000313" key="18">
    <source>
        <dbReference type="EMBL" id="PWA26305.1"/>
    </source>
</evidence>